<evidence type="ECO:0000313" key="4">
    <source>
        <dbReference type="Proteomes" id="UP000094444"/>
    </source>
</evidence>
<protein>
    <recommendedName>
        <fullName evidence="2">DUF6604 domain-containing protein</fullName>
    </recommendedName>
</protein>
<feature type="domain" description="DUF6604" evidence="2">
    <location>
        <begin position="10"/>
        <end position="285"/>
    </location>
</feature>
<dbReference type="EMBL" id="MAVT02000510">
    <property type="protein sequence ID" value="POS75259.1"/>
    <property type="molecule type" value="Genomic_DNA"/>
</dbReference>
<dbReference type="Proteomes" id="UP000094444">
    <property type="component" value="Unassembled WGS sequence"/>
</dbReference>
<dbReference type="Pfam" id="PF20253">
    <property type="entry name" value="DUF6604"/>
    <property type="match status" value="1"/>
</dbReference>
<feature type="region of interest" description="Disordered" evidence="1">
    <location>
        <begin position="133"/>
        <end position="157"/>
    </location>
</feature>
<dbReference type="STRING" id="158607.A0A2P5HYF0"/>
<proteinExistence type="predicted"/>
<evidence type="ECO:0000259" key="2">
    <source>
        <dbReference type="Pfam" id="PF20253"/>
    </source>
</evidence>
<accession>A0A2P5HYF0</accession>
<dbReference type="InParanoid" id="A0A2P5HYF0"/>
<organism evidence="3 4">
    <name type="scientific">Diaporthe helianthi</name>
    <dbReference type="NCBI Taxonomy" id="158607"/>
    <lineage>
        <taxon>Eukaryota</taxon>
        <taxon>Fungi</taxon>
        <taxon>Dikarya</taxon>
        <taxon>Ascomycota</taxon>
        <taxon>Pezizomycotina</taxon>
        <taxon>Sordariomycetes</taxon>
        <taxon>Sordariomycetidae</taxon>
        <taxon>Diaporthales</taxon>
        <taxon>Diaporthaceae</taxon>
        <taxon>Diaporthe</taxon>
    </lineage>
</organism>
<dbReference type="PANTHER" id="PTHR38795">
    <property type="entry name" value="DUF6604 DOMAIN-CONTAINING PROTEIN"/>
    <property type="match status" value="1"/>
</dbReference>
<reference evidence="3" key="1">
    <citation type="submission" date="2017-09" db="EMBL/GenBank/DDBJ databases">
        <title>Polyketide synthases of a Diaporthe helianthi virulent isolate.</title>
        <authorList>
            <person name="Baroncelli R."/>
        </authorList>
    </citation>
    <scope>NUCLEOTIDE SEQUENCE [LARGE SCALE GENOMIC DNA]</scope>
    <source>
        <strain evidence="3">7/96</strain>
    </source>
</reference>
<dbReference type="InterPro" id="IPR046539">
    <property type="entry name" value="DUF6604"/>
</dbReference>
<feature type="compositionally biased region" description="Low complexity" evidence="1">
    <location>
        <begin position="183"/>
        <end position="196"/>
    </location>
</feature>
<dbReference type="AlphaFoldDB" id="A0A2P5HYF0"/>
<name>A0A2P5HYF0_DIAHE</name>
<dbReference type="PANTHER" id="PTHR38795:SF1">
    <property type="entry name" value="DUF6604 DOMAIN-CONTAINING PROTEIN"/>
    <property type="match status" value="1"/>
</dbReference>
<gene>
    <name evidence="3" type="ORF">DHEL01_v206347</name>
</gene>
<comment type="caution">
    <text evidence="3">The sequence shown here is derived from an EMBL/GenBank/DDBJ whole genome shotgun (WGS) entry which is preliminary data.</text>
</comment>
<evidence type="ECO:0000256" key="1">
    <source>
        <dbReference type="SAM" id="MobiDB-lite"/>
    </source>
</evidence>
<sequence length="736" mass="85042">MAPSSSQYDDYKRGNRQLARWVTNMYEQIITFENKPSTKTNITHEMTPRVFLDRVRVISKTRTGIAHHATSATIPPWVFDTFRSVIEARKEFLQYFKLANSEQPDPEVEKSNKSHQFFIDTLKEAVDLLRGHRDLSSQDGPGQGSRHQDARAGIADESEQSLNKNKFYILQNNEDQAENTDGSLSPSSESSTTQHQQTKKEDQSESSCSKFEDVSPESYYIVEEKGKIDLEFQMAAIALALEWHDLRCFLVYTWSTVADHGFNIAIAGAMSNIAIAIAKRSEMAFSRDYPDCLSYEDFLRLVAPGTDPRHSKDPKFYKQHLHKLDTPLENGGTGRTQVEADSNEQLYIYAYQDFMDFVEDFHLRNNGECSKKMARELKEWDPKFKLEDATRDKRRRWRRAYTIKWLYDLVNVFSSLCEEEHLRNGREWDPRKTEWSFVEGQGGSRHLFGLDEFARFACSLAWRTKSTKCSAYIKPRHMLQLQIIVDSMSVSRGWFDTSISEAFLMPDERLHLEEPTHRDLSRFPDCKNMNPMLSYLDSFEELISRLRNCKETVRNSEYSQHADMIQKQTDRLRKLRGDTMDESDPIKLQQLQRRKILWEHSPLLCGIGLMEALDIAIGLGIWLWNQIPEPVLAIHLHNMLLKKGFIKEPVVSYYTLGDKFNRGFFSGKPAPTSDFANVLKEQIRKVIASGGTALQDRDRLSKPTNILAVLDKGRAHNLFVPKCSNMILYSLANWDV</sequence>
<evidence type="ECO:0000313" key="3">
    <source>
        <dbReference type="EMBL" id="POS75259.1"/>
    </source>
</evidence>
<dbReference type="OrthoDB" id="5339038at2759"/>
<feature type="region of interest" description="Disordered" evidence="1">
    <location>
        <begin position="176"/>
        <end position="211"/>
    </location>
</feature>
<keyword evidence="4" id="KW-1185">Reference proteome</keyword>